<name>A0A7W9T0T7_9BACT</name>
<gene>
    <name evidence="2" type="ORF">HNQ93_002181</name>
</gene>
<keyword evidence="2" id="KW-0808">Transferase</keyword>
<dbReference type="RefSeq" id="WP_183404208.1">
    <property type="nucleotide sequence ID" value="NZ_JACHGG010000003.1"/>
</dbReference>
<dbReference type="EMBL" id="JACHGG010000003">
    <property type="protein sequence ID" value="MBB6059321.1"/>
    <property type="molecule type" value="Genomic_DNA"/>
</dbReference>
<dbReference type="CDD" id="cd04301">
    <property type="entry name" value="NAT_SF"/>
    <property type="match status" value="1"/>
</dbReference>
<evidence type="ECO:0000313" key="3">
    <source>
        <dbReference type="Proteomes" id="UP000532746"/>
    </source>
</evidence>
<dbReference type="PROSITE" id="PS51186">
    <property type="entry name" value="GNAT"/>
    <property type="match status" value="1"/>
</dbReference>
<evidence type="ECO:0000313" key="2">
    <source>
        <dbReference type="EMBL" id="MBB6059321.1"/>
    </source>
</evidence>
<dbReference type="InterPro" id="IPR000182">
    <property type="entry name" value="GNAT_dom"/>
</dbReference>
<dbReference type="Pfam" id="PF13302">
    <property type="entry name" value="Acetyltransf_3"/>
    <property type="match status" value="1"/>
</dbReference>
<reference evidence="2 3" key="1">
    <citation type="submission" date="2020-08" db="EMBL/GenBank/DDBJ databases">
        <title>Genomic Encyclopedia of Type Strains, Phase IV (KMG-IV): sequencing the most valuable type-strain genomes for metagenomic binning, comparative biology and taxonomic classification.</title>
        <authorList>
            <person name="Goeker M."/>
        </authorList>
    </citation>
    <scope>NUCLEOTIDE SEQUENCE [LARGE SCALE GENOMIC DNA]</scope>
    <source>
        <strain evidence="2 3">DSM 26718</strain>
    </source>
</reference>
<accession>A0A7W9T0T7</accession>
<dbReference type="SUPFAM" id="SSF55729">
    <property type="entry name" value="Acyl-CoA N-acyltransferases (Nat)"/>
    <property type="match status" value="1"/>
</dbReference>
<dbReference type="AlphaFoldDB" id="A0A7W9T0T7"/>
<organism evidence="2 3">
    <name type="scientific">Hymenobacter luteus</name>
    <dbReference type="NCBI Taxonomy" id="1411122"/>
    <lineage>
        <taxon>Bacteria</taxon>
        <taxon>Pseudomonadati</taxon>
        <taxon>Bacteroidota</taxon>
        <taxon>Cytophagia</taxon>
        <taxon>Cytophagales</taxon>
        <taxon>Hymenobacteraceae</taxon>
        <taxon>Hymenobacter</taxon>
    </lineage>
</organism>
<dbReference type="Proteomes" id="UP000532746">
    <property type="component" value="Unassembled WGS sequence"/>
</dbReference>
<feature type="domain" description="N-acetyltransferase" evidence="1">
    <location>
        <begin position="18"/>
        <end position="173"/>
    </location>
</feature>
<dbReference type="InterPro" id="IPR016181">
    <property type="entry name" value="Acyl_CoA_acyltransferase"/>
</dbReference>
<dbReference type="PANTHER" id="PTHR43441">
    <property type="entry name" value="RIBOSOMAL-PROTEIN-SERINE ACETYLTRANSFERASE"/>
    <property type="match status" value="1"/>
</dbReference>
<dbReference type="Gene3D" id="3.40.630.30">
    <property type="match status" value="1"/>
</dbReference>
<sequence length="178" mass="20098">MIDTPRLQLLPCAPVHFAALLRHDLAELAGLLNVRPEPDWLRQDEVWDILPQAERFRRKHPEAAAWWLYFFVHRTHKTLLGVGGFKGAPSADGSVEIGYSIAPAFRQQGYATEAVQGMLAHAFTQPGVRQVLAHTLPQSNWSTHILQQAGFVFQREVADPTDGPAWRWALPRTAYQSR</sequence>
<dbReference type="PANTHER" id="PTHR43441:SF6">
    <property type="entry name" value="N-ACETYLTRANSFERASE DOMAIN-CONTAINING PROTEIN"/>
    <property type="match status" value="1"/>
</dbReference>
<evidence type="ECO:0000259" key="1">
    <source>
        <dbReference type="PROSITE" id="PS51186"/>
    </source>
</evidence>
<comment type="caution">
    <text evidence="2">The sequence shown here is derived from an EMBL/GenBank/DDBJ whole genome shotgun (WGS) entry which is preliminary data.</text>
</comment>
<proteinExistence type="predicted"/>
<dbReference type="InterPro" id="IPR051908">
    <property type="entry name" value="Ribosomal_N-acetyltransferase"/>
</dbReference>
<dbReference type="GO" id="GO:0005737">
    <property type="term" value="C:cytoplasm"/>
    <property type="evidence" value="ECO:0007669"/>
    <property type="project" value="TreeGrafter"/>
</dbReference>
<dbReference type="GO" id="GO:1990189">
    <property type="term" value="F:protein N-terminal-serine acetyltransferase activity"/>
    <property type="evidence" value="ECO:0007669"/>
    <property type="project" value="TreeGrafter"/>
</dbReference>
<keyword evidence="3" id="KW-1185">Reference proteome</keyword>
<protein>
    <submittedName>
        <fullName evidence="2">RimJ/RimL family protein N-acetyltransferase</fullName>
    </submittedName>
</protein>
<dbReference type="GO" id="GO:0008999">
    <property type="term" value="F:protein-N-terminal-alanine acetyltransferase activity"/>
    <property type="evidence" value="ECO:0007669"/>
    <property type="project" value="TreeGrafter"/>
</dbReference>